<keyword evidence="2" id="KW-0732">Signal</keyword>
<accession>A0A7S3P6C6</accession>
<dbReference type="InterPro" id="IPR013702">
    <property type="entry name" value="FIST_domain_N"/>
</dbReference>
<dbReference type="AlphaFoldDB" id="A0A7S3P6C6"/>
<organism evidence="5">
    <name type="scientific">Amphora coffeiformis</name>
    <dbReference type="NCBI Taxonomy" id="265554"/>
    <lineage>
        <taxon>Eukaryota</taxon>
        <taxon>Sar</taxon>
        <taxon>Stramenopiles</taxon>
        <taxon>Ochrophyta</taxon>
        <taxon>Bacillariophyta</taxon>
        <taxon>Bacillariophyceae</taxon>
        <taxon>Bacillariophycidae</taxon>
        <taxon>Thalassiophysales</taxon>
        <taxon>Catenulaceae</taxon>
        <taxon>Amphora</taxon>
    </lineage>
</organism>
<dbReference type="PANTHER" id="PTHR14939">
    <property type="entry name" value="F-BOX ONLY PROTEIN 22"/>
    <property type="match status" value="1"/>
</dbReference>
<dbReference type="SMART" id="SM01204">
    <property type="entry name" value="FIST_C"/>
    <property type="match status" value="1"/>
</dbReference>
<evidence type="ECO:0000313" key="5">
    <source>
        <dbReference type="EMBL" id="CAE0406656.1"/>
    </source>
</evidence>
<dbReference type="SMART" id="SM00897">
    <property type="entry name" value="FIST"/>
    <property type="match status" value="1"/>
</dbReference>
<dbReference type="InterPro" id="IPR019494">
    <property type="entry name" value="FIST_C"/>
</dbReference>
<evidence type="ECO:0008006" key="6">
    <source>
        <dbReference type="Google" id="ProtNLM"/>
    </source>
</evidence>
<evidence type="ECO:0000256" key="2">
    <source>
        <dbReference type="SAM" id="SignalP"/>
    </source>
</evidence>
<feature type="signal peptide" evidence="2">
    <location>
        <begin position="1"/>
        <end position="26"/>
    </location>
</feature>
<protein>
    <recommendedName>
        <fullName evidence="6">FIST C-domain domain-containing protein</fullName>
    </recommendedName>
</protein>
<dbReference type="EMBL" id="HBIM01005289">
    <property type="protein sequence ID" value="CAE0406656.1"/>
    <property type="molecule type" value="Transcribed_RNA"/>
</dbReference>
<reference evidence="5" key="1">
    <citation type="submission" date="2021-01" db="EMBL/GenBank/DDBJ databases">
        <authorList>
            <person name="Corre E."/>
            <person name="Pelletier E."/>
            <person name="Niang G."/>
            <person name="Scheremetjew M."/>
            <person name="Finn R."/>
            <person name="Kale V."/>
            <person name="Holt S."/>
            <person name="Cochrane G."/>
            <person name="Meng A."/>
            <person name="Brown T."/>
            <person name="Cohen L."/>
        </authorList>
    </citation>
    <scope>NUCLEOTIDE SEQUENCE</scope>
    <source>
        <strain evidence="5">CCMP127</strain>
    </source>
</reference>
<dbReference type="PANTHER" id="PTHR14939:SF5">
    <property type="entry name" value="F-BOX ONLY PROTEIN 22"/>
    <property type="match status" value="1"/>
</dbReference>
<sequence length="507" mass="54061">MMMMMTRSSGNFTFFLLLNLLPWVACFLPCTTTTRLLGASKLPKLCSRLPTLRSQQPPRLAAESSSTKNGGGSQTQESRWENLVSTESDTTEALTEIFENLRDDSQIPDLAFLFVSQFHSSKFESIVKQASQQLSPACQMLSVVGSGVIGENLELDEPSKPSISILLGYHLPEDSIEVFDFNTLHKPPPEVGSDYWGHLASKDASYLIFGDPWSPVENVTAALGTSAVVAGGISVPAGVGATVARNNKPLSQGSLVGVRFQNAMKLQVVTAQGCRPIHDTPFTITAAEGSCILELDSEPALKVMETVVNGAGGPLPGVVCGIQMAADQNDGKKEDVADTVHSDDYLIRQIVGFLPTKAGIVVAGRVQTGERLRFHVRDKNAAEHDLELMLQRARTERTVFGGKGKLVCAFQISCVARGQTFFGEKNVDLGRVKSLLGSDGPVAGFYAGGEIGPVGLAGFTEGSNSGSHIHGFTTVVAYLCDTNSLAANDNEPQTVLSPIADDPTAWG</sequence>
<feature type="domain" description="FIST" evidence="3">
    <location>
        <begin position="107"/>
        <end position="299"/>
    </location>
</feature>
<gene>
    <name evidence="5" type="ORF">ACOF00016_LOCUS4503</name>
</gene>
<name>A0A7S3P6C6_9STRA</name>
<proteinExistence type="predicted"/>
<dbReference type="Pfam" id="PF10442">
    <property type="entry name" value="FIST_C"/>
    <property type="match status" value="1"/>
</dbReference>
<evidence type="ECO:0000256" key="1">
    <source>
        <dbReference type="SAM" id="MobiDB-lite"/>
    </source>
</evidence>
<evidence type="ECO:0000259" key="4">
    <source>
        <dbReference type="SMART" id="SM01204"/>
    </source>
</evidence>
<feature type="domain" description="FIST C-domain" evidence="4">
    <location>
        <begin position="300"/>
        <end position="454"/>
    </location>
</feature>
<feature type="chain" id="PRO_5031479501" description="FIST C-domain domain-containing protein" evidence="2">
    <location>
        <begin position="27"/>
        <end position="507"/>
    </location>
</feature>
<feature type="compositionally biased region" description="Polar residues" evidence="1">
    <location>
        <begin position="53"/>
        <end position="68"/>
    </location>
</feature>
<dbReference type="Pfam" id="PF08495">
    <property type="entry name" value="FIST"/>
    <property type="match status" value="1"/>
</dbReference>
<feature type="region of interest" description="Disordered" evidence="1">
    <location>
        <begin position="53"/>
        <end position="85"/>
    </location>
</feature>
<evidence type="ECO:0000259" key="3">
    <source>
        <dbReference type="SMART" id="SM00897"/>
    </source>
</evidence>